<dbReference type="PANTHER" id="PTHR24345:SF0">
    <property type="entry name" value="CELL CYCLE SERINE_THREONINE-PROTEIN KINASE CDC5_MSD2"/>
    <property type="match status" value="1"/>
</dbReference>
<evidence type="ECO:0000259" key="12">
    <source>
        <dbReference type="PROSITE" id="PS50011"/>
    </source>
</evidence>
<keyword evidence="4 9" id="KW-0547">Nucleotide-binding</keyword>
<dbReference type="SUPFAM" id="SSF82615">
    <property type="entry name" value="Polo-box domain"/>
    <property type="match status" value="2"/>
</dbReference>
<dbReference type="GO" id="GO:0005813">
    <property type="term" value="C:centrosome"/>
    <property type="evidence" value="ECO:0007669"/>
    <property type="project" value="TreeGrafter"/>
</dbReference>
<dbReference type="InterPro" id="IPR033695">
    <property type="entry name" value="POLO_box_2"/>
</dbReference>
<comment type="catalytic activity">
    <reaction evidence="7 10">
        <text>L-threonyl-[protein] + ATP = O-phospho-L-threonyl-[protein] + ADP + H(+)</text>
        <dbReference type="Rhea" id="RHEA:46608"/>
        <dbReference type="Rhea" id="RHEA-COMP:11060"/>
        <dbReference type="Rhea" id="RHEA-COMP:11605"/>
        <dbReference type="ChEBI" id="CHEBI:15378"/>
        <dbReference type="ChEBI" id="CHEBI:30013"/>
        <dbReference type="ChEBI" id="CHEBI:30616"/>
        <dbReference type="ChEBI" id="CHEBI:61977"/>
        <dbReference type="ChEBI" id="CHEBI:456216"/>
        <dbReference type="EC" id="2.7.11.21"/>
    </reaction>
</comment>
<feature type="domain" description="POLO box" evidence="13">
    <location>
        <begin position="605"/>
        <end position="685"/>
    </location>
</feature>
<feature type="compositionally biased region" description="Low complexity" evidence="11">
    <location>
        <begin position="61"/>
        <end position="70"/>
    </location>
</feature>
<evidence type="ECO:0000256" key="4">
    <source>
        <dbReference type="ARBA" id="ARBA00022741"/>
    </source>
</evidence>
<keyword evidence="6 9" id="KW-0067">ATP-binding</keyword>
<feature type="binding site" evidence="9">
    <location>
        <position position="126"/>
    </location>
    <ligand>
        <name>ATP</name>
        <dbReference type="ChEBI" id="CHEBI:30616"/>
    </ligand>
</feature>
<dbReference type="InterPro" id="IPR000959">
    <property type="entry name" value="POLO_box_dom"/>
</dbReference>
<dbReference type="CDD" id="cd13118">
    <property type="entry name" value="POLO_box_1"/>
    <property type="match status" value="1"/>
</dbReference>
<dbReference type="InterPro" id="IPR008271">
    <property type="entry name" value="Ser/Thr_kinase_AS"/>
</dbReference>
<evidence type="ECO:0000256" key="3">
    <source>
        <dbReference type="ARBA" id="ARBA00022737"/>
    </source>
</evidence>
<dbReference type="PROSITE" id="PS50011">
    <property type="entry name" value="PROTEIN_KINASE_DOM"/>
    <property type="match status" value="1"/>
</dbReference>
<keyword evidence="3" id="KW-0677">Repeat</keyword>
<dbReference type="FunFam" id="3.30.200.20:FF:000091">
    <property type="entry name" value="Serine/threonine-protein kinase PLK"/>
    <property type="match status" value="1"/>
</dbReference>
<evidence type="ECO:0000256" key="7">
    <source>
        <dbReference type="ARBA" id="ARBA00047802"/>
    </source>
</evidence>
<dbReference type="Proteomes" id="UP000515135">
    <property type="component" value="Unplaced"/>
</dbReference>
<feature type="region of interest" description="Disordered" evidence="11">
    <location>
        <begin position="434"/>
        <end position="530"/>
    </location>
</feature>
<dbReference type="GO" id="GO:0000776">
    <property type="term" value="C:kinetochore"/>
    <property type="evidence" value="ECO:0007669"/>
    <property type="project" value="TreeGrafter"/>
</dbReference>
<dbReference type="PROSITE" id="PS00107">
    <property type="entry name" value="PROTEIN_KINASE_ATP"/>
    <property type="match status" value="1"/>
</dbReference>
<feature type="compositionally biased region" description="Basic and acidic residues" evidence="11">
    <location>
        <begin position="44"/>
        <end position="54"/>
    </location>
</feature>
<gene>
    <name evidence="15" type="primary">LOC109485701</name>
</gene>
<evidence type="ECO:0000256" key="6">
    <source>
        <dbReference type="ARBA" id="ARBA00022840"/>
    </source>
</evidence>
<dbReference type="OrthoDB" id="408964at2759"/>
<keyword evidence="5 10" id="KW-0418">Kinase</keyword>
<evidence type="ECO:0000256" key="8">
    <source>
        <dbReference type="ARBA" id="ARBA00048347"/>
    </source>
</evidence>
<dbReference type="Gene3D" id="3.30.200.20">
    <property type="entry name" value="Phosphorylase Kinase, domain 1"/>
    <property type="match status" value="1"/>
</dbReference>
<dbReference type="GO" id="GO:0005737">
    <property type="term" value="C:cytoplasm"/>
    <property type="evidence" value="ECO:0007669"/>
    <property type="project" value="TreeGrafter"/>
</dbReference>
<dbReference type="PANTHER" id="PTHR24345">
    <property type="entry name" value="SERINE/THREONINE-PROTEIN KINASE PLK"/>
    <property type="match status" value="1"/>
</dbReference>
<evidence type="ECO:0000256" key="9">
    <source>
        <dbReference type="PROSITE-ProRule" id="PRU10141"/>
    </source>
</evidence>
<organism evidence="14 15">
    <name type="scientific">Branchiostoma belcheri</name>
    <name type="common">Amphioxus</name>
    <dbReference type="NCBI Taxonomy" id="7741"/>
    <lineage>
        <taxon>Eukaryota</taxon>
        <taxon>Metazoa</taxon>
        <taxon>Chordata</taxon>
        <taxon>Cephalochordata</taxon>
        <taxon>Leptocardii</taxon>
        <taxon>Amphioxiformes</taxon>
        <taxon>Branchiostomatidae</taxon>
        <taxon>Branchiostoma</taxon>
    </lineage>
</organism>
<evidence type="ECO:0000256" key="1">
    <source>
        <dbReference type="ARBA" id="ARBA00022527"/>
    </source>
</evidence>
<dbReference type="CDD" id="cd13117">
    <property type="entry name" value="POLO_box_2"/>
    <property type="match status" value="1"/>
</dbReference>
<name>A0A6P5ASD9_BRABE</name>
<evidence type="ECO:0000256" key="10">
    <source>
        <dbReference type="RuleBase" id="RU361162"/>
    </source>
</evidence>
<dbReference type="InterPro" id="IPR000719">
    <property type="entry name" value="Prot_kinase_dom"/>
</dbReference>
<dbReference type="Pfam" id="PF00659">
    <property type="entry name" value="POLO_box"/>
    <property type="match status" value="2"/>
</dbReference>
<feature type="region of interest" description="Disordered" evidence="11">
    <location>
        <begin position="44"/>
        <end position="74"/>
    </location>
</feature>
<sequence>MPWLQTPSSNVSQQPKTLPGSAAMLLSRAPQIVAAHVQNFKVHVDGTEPGKNKDGSGGGNNNNNPGSGKKVQPEVPATIADTESGRTYNRLRILGKGGFAKCFELRDTSTNVLFAGKVIPKTRVAKPAQREKIDREVALHRTLLHRHVVAFHHSFEDEQNIYIILENCNRKCLANIIRHRKTLTEPEVRYYLRQVTEGVRYLHRLGIVHRVATLTRWFISHISQCLANIIRHRKTLTEPEVRYYLRQVTEGVRYLHRLGIVHRDLKLGNFFLTENMDVKIGDFGLATNVEEGVELRRTICGTPNYIAPEVLQKKGHGFAADMWALGCAIYTMLTGKPPFETATLKDTYARILEVQYVMPVRLVTSSKALLRALLCKDPLQRLTLDGVIEHGFLTKEFVPTRLPPTACTVEPRFPTKPVTPKLATLQRCNTLNKKSKIPVSSGKTTSTPAVKAKSDPPSVEKKEKDGARVNRVAATFSNMAVTPSKGKAASTDEPTNTNDNSESRITDDGERSPATSGCDAGGSGKTGSDVKRAIQSAVATFACPNSPRPPESPTTVTAGAAVGSRCDRWATRKMLQALTTCVDNMPTAENPKPPQWSGPRGKVTWVPKWVDYSNRYGFGYQLSDNSVGLLLNDASLITLCPDKRTMQYYPAQSGGRTAIFTAATAPAHLKNALTLLDYFSRYMEDRLIKGGDMPHSSVVSRDFGVERVPYVTRWFRTDRAIVMILSCNTLQINFVDDHVKVILTCGDPEDYVMTYINQQRMSSTYRLVTLAHSGCPAEMRERMTYTRAMLRKVVTMERLL</sequence>
<dbReference type="GO" id="GO:0004674">
    <property type="term" value="F:protein serine/threonine kinase activity"/>
    <property type="evidence" value="ECO:0007669"/>
    <property type="project" value="UniProtKB-KW"/>
</dbReference>
<reference evidence="15" key="1">
    <citation type="submission" date="2025-08" db="UniProtKB">
        <authorList>
            <consortium name="RefSeq"/>
        </authorList>
    </citation>
    <scope>IDENTIFICATION</scope>
    <source>
        <tissue evidence="15">Gonad</tissue>
    </source>
</reference>
<dbReference type="PROSITE" id="PS50078">
    <property type="entry name" value="POLO_BOX"/>
    <property type="match status" value="2"/>
</dbReference>
<comment type="similarity">
    <text evidence="10">Belongs to the protein kinase superfamily. Ser/Thr protein kinase family. CDC5/Polo subfamily.</text>
</comment>
<dbReference type="SMART" id="SM00220">
    <property type="entry name" value="S_TKc"/>
    <property type="match status" value="1"/>
</dbReference>
<dbReference type="AlphaFoldDB" id="A0A6P5ASD9"/>
<dbReference type="GO" id="GO:0005634">
    <property type="term" value="C:nucleus"/>
    <property type="evidence" value="ECO:0007669"/>
    <property type="project" value="TreeGrafter"/>
</dbReference>
<evidence type="ECO:0000256" key="11">
    <source>
        <dbReference type="SAM" id="MobiDB-lite"/>
    </source>
</evidence>
<proteinExistence type="inferred from homology"/>
<dbReference type="KEGG" id="bbel:109485701"/>
<comment type="catalytic activity">
    <reaction evidence="8">
        <text>L-seryl-[protein] + ATP = O-phospho-L-seryl-[protein] + ADP + H(+)</text>
        <dbReference type="Rhea" id="RHEA:17989"/>
        <dbReference type="Rhea" id="RHEA-COMP:9863"/>
        <dbReference type="Rhea" id="RHEA-COMP:11604"/>
        <dbReference type="ChEBI" id="CHEBI:15378"/>
        <dbReference type="ChEBI" id="CHEBI:29999"/>
        <dbReference type="ChEBI" id="CHEBI:30616"/>
        <dbReference type="ChEBI" id="CHEBI:83421"/>
        <dbReference type="ChEBI" id="CHEBI:456216"/>
        <dbReference type="EC" id="2.7.11.21"/>
    </reaction>
</comment>
<dbReference type="FunFam" id="1.10.510.10:FF:001887">
    <property type="entry name" value="Uncharacterized protein"/>
    <property type="match status" value="1"/>
</dbReference>
<evidence type="ECO:0000259" key="13">
    <source>
        <dbReference type="PROSITE" id="PS50078"/>
    </source>
</evidence>
<dbReference type="SUPFAM" id="SSF56112">
    <property type="entry name" value="Protein kinase-like (PK-like)"/>
    <property type="match status" value="2"/>
</dbReference>
<evidence type="ECO:0000256" key="2">
    <source>
        <dbReference type="ARBA" id="ARBA00022679"/>
    </source>
</evidence>
<keyword evidence="14" id="KW-1185">Reference proteome</keyword>
<dbReference type="InterPro" id="IPR033701">
    <property type="entry name" value="POLO_box_1"/>
</dbReference>
<feature type="domain" description="POLO box" evidence="13">
    <location>
        <begin position="710"/>
        <end position="795"/>
    </location>
</feature>
<dbReference type="Gene3D" id="1.10.510.10">
    <property type="entry name" value="Transferase(Phosphotransferase) domain 1"/>
    <property type="match status" value="2"/>
</dbReference>
<evidence type="ECO:0000313" key="15">
    <source>
        <dbReference type="RefSeq" id="XP_019644926.1"/>
    </source>
</evidence>
<feature type="compositionally biased region" description="Basic and acidic residues" evidence="11">
    <location>
        <begin position="501"/>
        <end position="511"/>
    </location>
</feature>
<dbReference type="Pfam" id="PF00069">
    <property type="entry name" value="Pkinase"/>
    <property type="match status" value="2"/>
</dbReference>
<dbReference type="GeneID" id="109485701"/>
<dbReference type="GO" id="GO:0000922">
    <property type="term" value="C:spindle pole"/>
    <property type="evidence" value="ECO:0007669"/>
    <property type="project" value="TreeGrafter"/>
</dbReference>
<dbReference type="GO" id="GO:0005524">
    <property type="term" value="F:ATP binding"/>
    <property type="evidence" value="ECO:0007669"/>
    <property type="project" value="UniProtKB-UniRule"/>
</dbReference>
<dbReference type="PROSITE" id="PS00108">
    <property type="entry name" value="PROTEIN_KINASE_ST"/>
    <property type="match status" value="1"/>
</dbReference>
<dbReference type="Gene3D" id="3.30.1120.30">
    <property type="entry name" value="POLO box domain"/>
    <property type="match status" value="2"/>
</dbReference>
<accession>A0A6P5ASD9</accession>
<dbReference type="EC" id="2.7.11.21" evidence="10"/>
<dbReference type="InterPro" id="IPR036947">
    <property type="entry name" value="POLO_box_dom_sf"/>
</dbReference>
<evidence type="ECO:0000256" key="5">
    <source>
        <dbReference type="ARBA" id="ARBA00022777"/>
    </source>
</evidence>
<dbReference type="InterPro" id="IPR011009">
    <property type="entry name" value="Kinase-like_dom_sf"/>
</dbReference>
<feature type="domain" description="Protein kinase" evidence="12">
    <location>
        <begin position="88"/>
        <end position="393"/>
    </location>
</feature>
<protein>
    <recommendedName>
        <fullName evidence="10">Serine/threonine-protein kinase PLK</fullName>
        <ecNumber evidence="10">2.7.11.21</ecNumber>
    </recommendedName>
    <alternativeName>
        <fullName evidence="10">Polo-like kinase</fullName>
    </alternativeName>
</protein>
<dbReference type="GO" id="GO:0007052">
    <property type="term" value="P:mitotic spindle organization"/>
    <property type="evidence" value="ECO:0007669"/>
    <property type="project" value="TreeGrafter"/>
</dbReference>
<keyword evidence="2 10" id="KW-0808">Transferase</keyword>
<feature type="compositionally biased region" description="Basic and acidic residues" evidence="11">
    <location>
        <begin position="452"/>
        <end position="468"/>
    </location>
</feature>
<evidence type="ECO:0000313" key="14">
    <source>
        <dbReference type="Proteomes" id="UP000515135"/>
    </source>
</evidence>
<dbReference type="RefSeq" id="XP_019644926.1">
    <property type="nucleotide sequence ID" value="XM_019789367.1"/>
</dbReference>
<dbReference type="InterPro" id="IPR017441">
    <property type="entry name" value="Protein_kinase_ATP_BS"/>
</dbReference>
<keyword evidence="1 10" id="KW-0723">Serine/threonine-protein kinase</keyword>